<gene>
    <name evidence="2" type="ORF">EURHEDRAFT_408050</name>
</gene>
<dbReference type="HOGENOM" id="CLU_096188_2_2_1"/>
<evidence type="ECO:0000313" key="3">
    <source>
        <dbReference type="Proteomes" id="UP000019804"/>
    </source>
</evidence>
<dbReference type="OrthoDB" id="5840532at2759"/>
<feature type="domain" description="Cupin type-2" evidence="1">
    <location>
        <begin position="79"/>
        <end position="145"/>
    </location>
</feature>
<dbReference type="STRING" id="1388766.A0A017SPV4"/>
<evidence type="ECO:0000259" key="1">
    <source>
        <dbReference type="Pfam" id="PF07883"/>
    </source>
</evidence>
<sequence length="166" mass="17867">MSTLQPPRHPDTNLVITGHNTNGTTTILSKTQPESHPVGDGTHINPLFSSSTFPADISQTIISPPDLDDGNKGSFFTTYDIPPSYTGPQHRSVTIDHVIVTKGRVVLTLGDGARVELKEGDTVVQRGTMHAWSNESGEWARLVSVLMPARPISIGSGEELGAVWPF</sequence>
<keyword evidence="3" id="KW-1185">Reference proteome</keyword>
<evidence type="ECO:0000313" key="2">
    <source>
        <dbReference type="EMBL" id="EYE98841.1"/>
    </source>
</evidence>
<dbReference type="Gene3D" id="2.60.120.10">
    <property type="entry name" value="Jelly Rolls"/>
    <property type="match status" value="1"/>
</dbReference>
<dbReference type="InterPro" id="IPR013096">
    <property type="entry name" value="Cupin_2"/>
</dbReference>
<accession>A0A017SPV4</accession>
<dbReference type="GeneID" id="63695855"/>
<dbReference type="Pfam" id="PF07883">
    <property type="entry name" value="Cupin_2"/>
    <property type="match status" value="1"/>
</dbReference>
<dbReference type="InterPro" id="IPR014710">
    <property type="entry name" value="RmlC-like_jellyroll"/>
</dbReference>
<dbReference type="EMBL" id="KK088412">
    <property type="protein sequence ID" value="EYE98841.1"/>
    <property type="molecule type" value="Genomic_DNA"/>
</dbReference>
<dbReference type="PANTHER" id="PTHR36156">
    <property type="entry name" value="SLR2101 PROTEIN"/>
    <property type="match status" value="1"/>
</dbReference>
<dbReference type="SUPFAM" id="SSF51182">
    <property type="entry name" value="RmlC-like cupins"/>
    <property type="match status" value="1"/>
</dbReference>
<dbReference type="InterPro" id="IPR011051">
    <property type="entry name" value="RmlC_Cupin_sf"/>
</dbReference>
<dbReference type="RefSeq" id="XP_040642529.1">
    <property type="nucleotide sequence ID" value="XM_040780731.1"/>
</dbReference>
<name>A0A017SPV4_ASPRC</name>
<protein>
    <recommendedName>
        <fullName evidence="1">Cupin type-2 domain-containing protein</fullName>
    </recommendedName>
</protein>
<reference evidence="3" key="1">
    <citation type="journal article" date="2014" name="Nat. Commun.">
        <title>Genomic adaptations of the halophilic Dead Sea filamentous fungus Eurotium rubrum.</title>
        <authorList>
            <person name="Kis-Papo T."/>
            <person name="Weig A.R."/>
            <person name="Riley R."/>
            <person name="Persoh D."/>
            <person name="Salamov A."/>
            <person name="Sun H."/>
            <person name="Lipzen A."/>
            <person name="Wasser S.P."/>
            <person name="Rambold G."/>
            <person name="Grigoriev I.V."/>
            <person name="Nevo E."/>
        </authorList>
    </citation>
    <scope>NUCLEOTIDE SEQUENCE [LARGE SCALE GENOMIC DNA]</scope>
    <source>
        <strain evidence="3">CBS 135680</strain>
    </source>
</reference>
<organism evidence="2 3">
    <name type="scientific">Aspergillus ruber (strain CBS 135680)</name>
    <dbReference type="NCBI Taxonomy" id="1388766"/>
    <lineage>
        <taxon>Eukaryota</taxon>
        <taxon>Fungi</taxon>
        <taxon>Dikarya</taxon>
        <taxon>Ascomycota</taxon>
        <taxon>Pezizomycotina</taxon>
        <taxon>Eurotiomycetes</taxon>
        <taxon>Eurotiomycetidae</taxon>
        <taxon>Eurotiales</taxon>
        <taxon>Aspergillaceae</taxon>
        <taxon>Aspergillus</taxon>
        <taxon>Aspergillus subgen. Aspergillus</taxon>
    </lineage>
</organism>
<dbReference type="AlphaFoldDB" id="A0A017SPV4"/>
<proteinExistence type="predicted"/>
<dbReference type="InterPro" id="IPR047142">
    <property type="entry name" value="OryJ/VirC-like"/>
</dbReference>
<dbReference type="CDD" id="cd02231">
    <property type="entry name" value="cupin_BLL6423-like"/>
    <property type="match status" value="1"/>
</dbReference>
<dbReference type="PANTHER" id="PTHR36156:SF2">
    <property type="entry name" value="CUPIN TYPE-2 DOMAIN-CONTAINING PROTEIN"/>
    <property type="match status" value="1"/>
</dbReference>
<dbReference type="Proteomes" id="UP000019804">
    <property type="component" value="Unassembled WGS sequence"/>
</dbReference>